<dbReference type="SUPFAM" id="SSF52540">
    <property type="entry name" value="P-loop containing nucleoside triphosphate hydrolases"/>
    <property type="match status" value="1"/>
</dbReference>
<evidence type="ECO:0000313" key="4">
    <source>
        <dbReference type="Proteomes" id="UP000236214"/>
    </source>
</evidence>
<dbReference type="InterPro" id="IPR027417">
    <property type="entry name" value="P-loop_NTPase"/>
</dbReference>
<sequence length="401" mass="46496">MKVGGNMIQRTSYLEKLNRVKDKQIIKVLTGVRRCGKSTILQMFRQQLLDEGIEQSQIIFINFEDLANEKYLDYHELHRYLDNFMDKNQKYYIFLDEIQAVPHFEKVLDSFFIRSNVDLYVTGSNAFMLSGELATLLSGRYIEVRVHPLSFKEYHSAFNGDVTTDFQNYLNFGGFPFAVQLEDEKTFEDYVDGIVNTVLIKDVLQRKQRSDSALVEQIARFLTDTAGNLITVRKIANTLTSMGEKTTSDTVLSYLSAFLDAYLFYRCDRYDISGKKYLSINSKYYPVDMALRYALLGTKRVNIDSCLETVVFLELLRRDYEIYVGTIENTEVDFVAIKQGVKEYYQVSYTVVDDETYNREVSVLKKIKDDYRKILLTADPGYANDEGIEQVNVINWLLGED</sequence>
<proteinExistence type="predicted"/>
<dbReference type="InterPro" id="IPR025420">
    <property type="entry name" value="DUF4143"/>
</dbReference>
<evidence type="ECO:0000259" key="1">
    <source>
        <dbReference type="Pfam" id="PF13173"/>
    </source>
</evidence>
<feature type="domain" description="AAA" evidence="1">
    <location>
        <begin position="26"/>
        <end position="154"/>
    </location>
</feature>
<reference evidence="3 4" key="1">
    <citation type="submission" date="2016-05" db="EMBL/GenBank/DDBJ databases">
        <title>Whole genome sequencing of Tetragenococcus halophilus subsp. halophilus NISL 7118.</title>
        <authorList>
            <person name="Shiwa Y."/>
            <person name="Nishimura I."/>
            <person name="Yoshikawa H."/>
            <person name="Koyama Y."/>
            <person name="Oguma T."/>
        </authorList>
    </citation>
    <scope>NUCLEOTIDE SEQUENCE [LARGE SCALE GENOMIC DNA]</scope>
    <source>
        <strain evidence="3 4">NISL 7118</strain>
    </source>
</reference>
<evidence type="ECO:0000313" key="3">
    <source>
        <dbReference type="EMBL" id="GBD67537.1"/>
    </source>
</evidence>
<organism evidence="3 4">
    <name type="scientific">Tetragenococcus halophilus subsp. halophilus</name>
    <dbReference type="NCBI Taxonomy" id="1513897"/>
    <lineage>
        <taxon>Bacteria</taxon>
        <taxon>Bacillati</taxon>
        <taxon>Bacillota</taxon>
        <taxon>Bacilli</taxon>
        <taxon>Lactobacillales</taxon>
        <taxon>Enterococcaceae</taxon>
        <taxon>Tetragenococcus</taxon>
    </lineage>
</organism>
<keyword evidence="4" id="KW-1185">Reference proteome</keyword>
<dbReference type="InterPro" id="IPR041682">
    <property type="entry name" value="AAA_14"/>
</dbReference>
<dbReference type="Proteomes" id="UP000236214">
    <property type="component" value="Unassembled WGS sequence"/>
</dbReference>
<dbReference type="AlphaFoldDB" id="A0A2H6CBB9"/>
<feature type="domain" description="DUF4143" evidence="2">
    <location>
        <begin position="201"/>
        <end position="340"/>
    </location>
</feature>
<dbReference type="Pfam" id="PF13635">
    <property type="entry name" value="DUF4143"/>
    <property type="match status" value="1"/>
</dbReference>
<dbReference type="PANTHER" id="PTHR33295">
    <property type="entry name" value="ATPASE"/>
    <property type="match status" value="1"/>
</dbReference>
<dbReference type="Gene3D" id="3.40.50.300">
    <property type="entry name" value="P-loop containing nucleotide triphosphate hydrolases"/>
    <property type="match status" value="1"/>
</dbReference>
<evidence type="ECO:0000259" key="2">
    <source>
        <dbReference type="Pfam" id="PF13635"/>
    </source>
</evidence>
<name>A0A2H6CBB9_TETHA</name>
<gene>
    <name evidence="3" type="ORF">TEHN7118_0343</name>
</gene>
<dbReference type="PANTHER" id="PTHR33295:SF20">
    <property type="entry name" value="ATPASE"/>
    <property type="match status" value="1"/>
</dbReference>
<protein>
    <recommendedName>
        <fullName evidence="5">ATPase</fullName>
    </recommendedName>
</protein>
<evidence type="ECO:0008006" key="5">
    <source>
        <dbReference type="Google" id="ProtNLM"/>
    </source>
</evidence>
<accession>A0A2H6CBB9</accession>
<dbReference type="EMBL" id="BDEC01000011">
    <property type="protein sequence ID" value="GBD67537.1"/>
    <property type="molecule type" value="Genomic_DNA"/>
</dbReference>
<dbReference type="Pfam" id="PF13173">
    <property type="entry name" value="AAA_14"/>
    <property type="match status" value="1"/>
</dbReference>
<comment type="caution">
    <text evidence="3">The sequence shown here is derived from an EMBL/GenBank/DDBJ whole genome shotgun (WGS) entry which is preliminary data.</text>
</comment>